<dbReference type="GO" id="GO:0016791">
    <property type="term" value="F:phosphatase activity"/>
    <property type="evidence" value="ECO:0007669"/>
    <property type="project" value="UniProtKB-ARBA"/>
</dbReference>
<dbReference type="Pfam" id="PF00702">
    <property type="entry name" value="Hydrolase"/>
    <property type="match status" value="1"/>
</dbReference>
<protein>
    <recommendedName>
        <fullName evidence="5">Haloacid dehalogenase, type II</fullName>
    </recommendedName>
</protein>
<name>A0A9W9QBX5_PENBR</name>
<comment type="similarity">
    <text evidence="1">Belongs to the HAD-like hydrolase superfamily. S-2-haloalkanoic acid dehalogenase family.</text>
</comment>
<comment type="caution">
    <text evidence="3">The sequence shown here is derived from an EMBL/GenBank/DDBJ whole genome shotgun (WGS) entry which is preliminary data.</text>
</comment>
<accession>A0A9W9QBX5</accession>
<reference evidence="3" key="2">
    <citation type="journal article" date="2023" name="IMA Fungus">
        <title>Comparative genomic study of the Penicillium genus elucidates a diverse pangenome and 15 lateral gene transfer events.</title>
        <authorList>
            <person name="Petersen C."/>
            <person name="Sorensen T."/>
            <person name="Nielsen M.R."/>
            <person name="Sondergaard T.E."/>
            <person name="Sorensen J.L."/>
            <person name="Fitzpatrick D.A."/>
            <person name="Frisvad J.C."/>
            <person name="Nielsen K.L."/>
        </authorList>
    </citation>
    <scope>NUCLEOTIDE SEQUENCE</scope>
    <source>
        <strain evidence="3">IBT 35673</strain>
    </source>
</reference>
<evidence type="ECO:0000313" key="3">
    <source>
        <dbReference type="EMBL" id="KAJ5329213.1"/>
    </source>
</evidence>
<dbReference type="Gene3D" id="1.10.150.240">
    <property type="entry name" value="Putative phosphatase, domain 2"/>
    <property type="match status" value="1"/>
</dbReference>
<dbReference type="InterPro" id="IPR023214">
    <property type="entry name" value="HAD_sf"/>
</dbReference>
<dbReference type="Gene3D" id="3.40.50.1000">
    <property type="entry name" value="HAD superfamily/HAD-like"/>
    <property type="match status" value="1"/>
</dbReference>
<sequence>MTTTNPPKILFFDTFGTVVEWRTCVTKELNTAALHAASGQHLPADLRARAAAMTFHDWLAIAEQWRLSYGVFTTTFDPSSEFVSVDQHHYQALANLLQKHGLEGLFTDQERWDLALSWHRLSPWPDSAQGLEVLNRKFQTSTLSNGNHDLLRDLKSFGSLPFTHLTSAEDFGAYKPSPLVYKGAAKKYGFDPSQCAMVATHLKDLKAANECGLQTIFVERYLEEAWSPIDVAKAKAEGWVDMWVDADSGGFLEVARRFGIDVGQAVR</sequence>
<organism evidence="3 4">
    <name type="scientific">Penicillium brevicompactum</name>
    <dbReference type="NCBI Taxonomy" id="5074"/>
    <lineage>
        <taxon>Eukaryota</taxon>
        <taxon>Fungi</taxon>
        <taxon>Dikarya</taxon>
        <taxon>Ascomycota</taxon>
        <taxon>Pezizomycotina</taxon>
        <taxon>Eurotiomycetes</taxon>
        <taxon>Eurotiomycetidae</taxon>
        <taxon>Eurotiales</taxon>
        <taxon>Aspergillaceae</taxon>
        <taxon>Penicillium</taxon>
    </lineage>
</organism>
<proteinExistence type="inferred from homology"/>
<evidence type="ECO:0000256" key="1">
    <source>
        <dbReference type="ARBA" id="ARBA00008106"/>
    </source>
</evidence>
<dbReference type="InterPro" id="IPR051540">
    <property type="entry name" value="S-2-haloacid_dehalogenase"/>
</dbReference>
<reference evidence="3" key="1">
    <citation type="submission" date="2022-12" db="EMBL/GenBank/DDBJ databases">
        <authorList>
            <person name="Petersen C."/>
        </authorList>
    </citation>
    <scope>NUCLEOTIDE SEQUENCE</scope>
    <source>
        <strain evidence="3">IBT 35673</strain>
    </source>
</reference>
<dbReference type="SFLD" id="SFLDS00003">
    <property type="entry name" value="Haloacid_Dehalogenase"/>
    <property type="match status" value="1"/>
</dbReference>
<dbReference type="InterPro" id="IPR006439">
    <property type="entry name" value="HAD-SF_hydro_IA"/>
</dbReference>
<dbReference type="InterPro" id="IPR023198">
    <property type="entry name" value="PGP-like_dom2"/>
</dbReference>
<dbReference type="Proteomes" id="UP001147695">
    <property type="component" value="Unassembled WGS sequence"/>
</dbReference>
<evidence type="ECO:0000313" key="4">
    <source>
        <dbReference type="Proteomes" id="UP001147695"/>
    </source>
</evidence>
<dbReference type="NCBIfam" id="TIGR01428">
    <property type="entry name" value="HAD_type_II"/>
    <property type="match status" value="1"/>
</dbReference>
<dbReference type="SFLD" id="SFLDG01129">
    <property type="entry name" value="C1.5:_HAD__Beta-PGM__Phosphata"/>
    <property type="match status" value="1"/>
</dbReference>
<dbReference type="GO" id="GO:0019120">
    <property type="term" value="F:hydrolase activity, acting on acid halide bonds, in C-halide compounds"/>
    <property type="evidence" value="ECO:0007669"/>
    <property type="project" value="InterPro"/>
</dbReference>
<dbReference type="NCBIfam" id="TIGR01493">
    <property type="entry name" value="HAD-SF-IA-v2"/>
    <property type="match status" value="1"/>
</dbReference>
<dbReference type="PANTHER" id="PTHR43316:SF3">
    <property type="entry name" value="HALOACID DEHALOGENASE, TYPE II (AFU_ORTHOLOGUE AFUA_2G07750)-RELATED"/>
    <property type="match status" value="1"/>
</dbReference>
<dbReference type="InterPro" id="IPR036412">
    <property type="entry name" value="HAD-like_sf"/>
</dbReference>
<keyword evidence="2" id="KW-0378">Hydrolase</keyword>
<evidence type="ECO:0000256" key="2">
    <source>
        <dbReference type="ARBA" id="ARBA00022801"/>
    </source>
</evidence>
<evidence type="ECO:0008006" key="5">
    <source>
        <dbReference type="Google" id="ProtNLM"/>
    </source>
</evidence>
<gene>
    <name evidence="3" type="ORF">N7452_009603</name>
</gene>
<dbReference type="AlphaFoldDB" id="A0A9W9QBX5"/>
<dbReference type="SUPFAM" id="SSF56784">
    <property type="entry name" value="HAD-like"/>
    <property type="match status" value="1"/>
</dbReference>
<dbReference type="PANTHER" id="PTHR43316">
    <property type="entry name" value="HYDROLASE, HALOACID DELAHOGENASE-RELATED"/>
    <property type="match status" value="1"/>
</dbReference>
<dbReference type="EMBL" id="JAPZBQ010000005">
    <property type="protein sequence ID" value="KAJ5329213.1"/>
    <property type="molecule type" value="Genomic_DNA"/>
</dbReference>
<dbReference type="PRINTS" id="PR00413">
    <property type="entry name" value="HADHALOGNASE"/>
</dbReference>
<dbReference type="InterPro" id="IPR006328">
    <property type="entry name" value="2-HAD"/>
</dbReference>